<reference evidence="4" key="2">
    <citation type="submission" date="2012-11" db="EMBL/GenBank/DDBJ databases">
        <authorList>
            <person name="Kuo A."/>
            <person name="Curtis B.A."/>
            <person name="Tanifuji G."/>
            <person name="Burki F."/>
            <person name="Gruber A."/>
            <person name="Irimia M."/>
            <person name="Maruyama S."/>
            <person name="Arias M.C."/>
            <person name="Ball S.G."/>
            <person name="Gile G.H."/>
            <person name="Hirakawa Y."/>
            <person name="Hopkins J.F."/>
            <person name="Rensing S.A."/>
            <person name="Schmutz J."/>
            <person name="Symeonidi A."/>
            <person name="Elias M."/>
            <person name="Eveleigh R.J."/>
            <person name="Herman E.K."/>
            <person name="Klute M.J."/>
            <person name="Nakayama T."/>
            <person name="Obornik M."/>
            <person name="Reyes-Prieto A."/>
            <person name="Armbrust E.V."/>
            <person name="Aves S.J."/>
            <person name="Beiko R.G."/>
            <person name="Coutinho P."/>
            <person name="Dacks J.B."/>
            <person name="Durnford D.G."/>
            <person name="Fast N.M."/>
            <person name="Green B.R."/>
            <person name="Grisdale C."/>
            <person name="Hempe F."/>
            <person name="Henrissat B."/>
            <person name="Hoppner M.P."/>
            <person name="Ishida K.-I."/>
            <person name="Kim E."/>
            <person name="Koreny L."/>
            <person name="Kroth P.G."/>
            <person name="Liu Y."/>
            <person name="Malik S.-B."/>
            <person name="Maier U.G."/>
            <person name="McRose D."/>
            <person name="Mock T."/>
            <person name="Neilson J.A."/>
            <person name="Onodera N.T."/>
            <person name="Poole A.M."/>
            <person name="Pritham E.J."/>
            <person name="Richards T.A."/>
            <person name="Rocap G."/>
            <person name="Roy S.W."/>
            <person name="Sarai C."/>
            <person name="Schaack S."/>
            <person name="Shirato S."/>
            <person name="Slamovits C.H."/>
            <person name="Spencer D.F."/>
            <person name="Suzuki S."/>
            <person name="Worden A.Z."/>
            <person name="Zauner S."/>
            <person name="Barry K."/>
            <person name="Bell C."/>
            <person name="Bharti A.K."/>
            <person name="Crow J.A."/>
            <person name="Grimwood J."/>
            <person name="Kramer R."/>
            <person name="Lindquist E."/>
            <person name="Lucas S."/>
            <person name="Salamov A."/>
            <person name="McFadden G.I."/>
            <person name="Lane C.E."/>
            <person name="Keeling P.J."/>
            <person name="Gray M.W."/>
            <person name="Grigoriev I.V."/>
            <person name="Archibald J.M."/>
        </authorList>
    </citation>
    <scope>NUCLEOTIDE SEQUENCE</scope>
    <source>
        <strain evidence="4">CCMP2712</strain>
    </source>
</reference>
<dbReference type="KEGG" id="gtt:GUITHDRAFT_118356"/>
<evidence type="ECO:0000313" key="2">
    <source>
        <dbReference type="EMBL" id="EKX35440.1"/>
    </source>
</evidence>
<keyword evidence="1" id="KW-0812">Transmembrane</keyword>
<evidence type="ECO:0000313" key="3">
    <source>
        <dbReference type="EnsemblProtists" id="EKX35440"/>
    </source>
</evidence>
<dbReference type="EnsemblProtists" id="EKX35440">
    <property type="protein sequence ID" value="EKX35440"/>
    <property type="gene ID" value="GUITHDRAFT_118356"/>
</dbReference>
<reference evidence="3" key="3">
    <citation type="submission" date="2016-03" db="UniProtKB">
        <authorList>
            <consortium name="EnsemblProtists"/>
        </authorList>
    </citation>
    <scope>IDENTIFICATION</scope>
</reference>
<dbReference type="HOGENOM" id="CLU_1513327_0_0_1"/>
<feature type="transmembrane region" description="Helical" evidence="1">
    <location>
        <begin position="33"/>
        <end position="54"/>
    </location>
</feature>
<keyword evidence="1" id="KW-1133">Transmembrane helix</keyword>
<dbReference type="AlphaFoldDB" id="L1II03"/>
<dbReference type="PaxDb" id="55529-EKX35440"/>
<dbReference type="RefSeq" id="XP_005822420.1">
    <property type="nucleotide sequence ID" value="XM_005822363.1"/>
</dbReference>
<sequence length="178" mass="19998">MPEFQEEQLRTKAMGGELHEQATARVKKLAKKILSISAIIGVLQSVLSLIPTYVFPGIFAQDKLVVQEVKNQAFNLALAIFPHCITIAIEALLLNSKDLDFLGGAYIVKSVLWTVTLKHFADQHANLNVLWKGMMALQYIRALVWTLRLILSGKKLGIPIYSRKSRKQRVQMSKESPV</sequence>
<keyword evidence="1" id="KW-0472">Membrane</keyword>
<keyword evidence="4" id="KW-1185">Reference proteome</keyword>
<dbReference type="OMA" id="WGLANAV"/>
<dbReference type="Proteomes" id="UP000011087">
    <property type="component" value="Unassembled WGS sequence"/>
</dbReference>
<dbReference type="EMBL" id="JH993090">
    <property type="protein sequence ID" value="EKX35440.1"/>
    <property type="molecule type" value="Genomic_DNA"/>
</dbReference>
<evidence type="ECO:0000313" key="4">
    <source>
        <dbReference type="Proteomes" id="UP000011087"/>
    </source>
</evidence>
<name>L1II03_GUITC</name>
<accession>L1II03</accession>
<dbReference type="GeneID" id="17292186"/>
<reference evidence="2 4" key="1">
    <citation type="journal article" date="2012" name="Nature">
        <title>Algal genomes reveal evolutionary mosaicism and the fate of nucleomorphs.</title>
        <authorList>
            <consortium name="DOE Joint Genome Institute"/>
            <person name="Curtis B.A."/>
            <person name="Tanifuji G."/>
            <person name="Burki F."/>
            <person name="Gruber A."/>
            <person name="Irimia M."/>
            <person name="Maruyama S."/>
            <person name="Arias M.C."/>
            <person name="Ball S.G."/>
            <person name="Gile G.H."/>
            <person name="Hirakawa Y."/>
            <person name="Hopkins J.F."/>
            <person name="Kuo A."/>
            <person name="Rensing S.A."/>
            <person name="Schmutz J."/>
            <person name="Symeonidi A."/>
            <person name="Elias M."/>
            <person name="Eveleigh R.J."/>
            <person name="Herman E.K."/>
            <person name="Klute M.J."/>
            <person name="Nakayama T."/>
            <person name="Obornik M."/>
            <person name="Reyes-Prieto A."/>
            <person name="Armbrust E.V."/>
            <person name="Aves S.J."/>
            <person name="Beiko R.G."/>
            <person name="Coutinho P."/>
            <person name="Dacks J.B."/>
            <person name="Durnford D.G."/>
            <person name="Fast N.M."/>
            <person name="Green B.R."/>
            <person name="Grisdale C.J."/>
            <person name="Hempel F."/>
            <person name="Henrissat B."/>
            <person name="Hoppner M.P."/>
            <person name="Ishida K."/>
            <person name="Kim E."/>
            <person name="Koreny L."/>
            <person name="Kroth P.G."/>
            <person name="Liu Y."/>
            <person name="Malik S.B."/>
            <person name="Maier U.G."/>
            <person name="McRose D."/>
            <person name="Mock T."/>
            <person name="Neilson J.A."/>
            <person name="Onodera N.T."/>
            <person name="Poole A.M."/>
            <person name="Pritham E.J."/>
            <person name="Richards T.A."/>
            <person name="Rocap G."/>
            <person name="Roy S.W."/>
            <person name="Sarai C."/>
            <person name="Schaack S."/>
            <person name="Shirato S."/>
            <person name="Slamovits C.H."/>
            <person name="Spencer D.F."/>
            <person name="Suzuki S."/>
            <person name="Worden A.Z."/>
            <person name="Zauner S."/>
            <person name="Barry K."/>
            <person name="Bell C."/>
            <person name="Bharti A.K."/>
            <person name="Crow J.A."/>
            <person name="Grimwood J."/>
            <person name="Kramer R."/>
            <person name="Lindquist E."/>
            <person name="Lucas S."/>
            <person name="Salamov A."/>
            <person name="McFadden G.I."/>
            <person name="Lane C.E."/>
            <person name="Keeling P.J."/>
            <person name="Gray M.W."/>
            <person name="Grigoriev I.V."/>
            <person name="Archibald J.M."/>
        </authorList>
    </citation>
    <scope>NUCLEOTIDE SEQUENCE</scope>
    <source>
        <strain evidence="2 4">CCMP2712</strain>
    </source>
</reference>
<organism evidence="2">
    <name type="scientific">Guillardia theta (strain CCMP2712)</name>
    <name type="common">Cryptophyte</name>
    <dbReference type="NCBI Taxonomy" id="905079"/>
    <lineage>
        <taxon>Eukaryota</taxon>
        <taxon>Cryptophyceae</taxon>
        <taxon>Pyrenomonadales</taxon>
        <taxon>Geminigeraceae</taxon>
        <taxon>Guillardia</taxon>
    </lineage>
</organism>
<evidence type="ECO:0000256" key="1">
    <source>
        <dbReference type="SAM" id="Phobius"/>
    </source>
</evidence>
<proteinExistence type="predicted"/>
<protein>
    <submittedName>
        <fullName evidence="2 3">Uncharacterized protein</fullName>
    </submittedName>
</protein>
<gene>
    <name evidence="2" type="ORF">GUITHDRAFT_118356</name>
</gene>